<dbReference type="AlphaFoldDB" id="A0A4R9AMG6"/>
<protein>
    <submittedName>
        <fullName evidence="3">Carbon-nitrogen hydrolase family protein</fullName>
    </submittedName>
</protein>
<dbReference type="PANTHER" id="PTHR43674:SF2">
    <property type="entry name" value="BETA-UREIDOPROPIONASE"/>
    <property type="match status" value="1"/>
</dbReference>
<gene>
    <name evidence="3" type="ORF">E3T47_10965</name>
</gene>
<accession>A0A4R9AMG6</accession>
<evidence type="ECO:0000256" key="1">
    <source>
        <dbReference type="ARBA" id="ARBA00022801"/>
    </source>
</evidence>
<evidence type="ECO:0000313" key="4">
    <source>
        <dbReference type="Proteomes" id="UP000298154"/>
    </source>
</evidence>
<dbReference type="EMBL" id="SOHK01000015">
    <property type="protein sequence ID" value="TFD65338.1"/>
    <property type="molecule type" value="Genomic_DNA"/>
</dbReference>
<dbReference type="PANTHER" id="PTHR43674">
    <property type="entry name" value="NITRILASE C965.09-RELATED"/>
    <property type="match status" value="1"/>
</dbReference>
<dbReference type="Pfam" id="PF00795">
    <property type="entry name" value="CN_hydrolase"/>
    <property type="match status" value="1"/>
</dbReference>
<dbReference type="InterPro" id="IPR050345">
    <property type="entry name" value="Aliph_Amidase/BUP"/>
</dbReference>
<dbReference type="SUPFAM" id="SSF56317">
    <property type="entry name" value="Carbon-nitrogen hydrolase"/>
    <property type="match status" value="1"/>
</dbReference>
<dbReference type="GO" id="GO:0016811">
    <property type="term" value="F:hydrolase activity, acting on carbon-nitrogen (but not peptide) bonds, in linear amides"/>
    <property type="evidence" value="ECO:0007669"/>
    <property type="project" value="UniProtKB-ARBA"/>
</dbReference>
<dbReference type="InterPro" id="IPR003010">
    <property type="entry name" value="C-N_Hydrolase"/>
</dbReference>
<comment type="caution">
    <text evidence="3">The sequence shown here is derived from an EMBL/GenBank/DDBJ whole genome shotgun (WGS) entry which is preliminary data.</text>
</comment>
<reference evidence="3 4" key="1">
    <citation type="submission" date="2019-03" db="EMBL/GenBank/DDBJ databases">
        <title>Genomics of glacier-inhabiting Cryobacterium strains.</title>
        <authorList>
            <person name="Liu Q."/>
            <person name="Xin Y.-H."/>
        </authorList>
    </citation>
    <scope>NUCLEOTIDE SEQUENCE [LARGE SCALE GENOMIC DNA]</scope>
    <source>
        <strain evidence="3 4">Sr36</strain>
    </source>
</reference>
<evidence type="ECO:0000259" key="2">
    <source>
        <dbReference type="PROSITE" id="PS50263"/>
    </source>
</evidence>
<evidence type="ECO:0000313" key="3">
    <source>
        <dbReference type="EMBL" id="TFD65338.1"/>
    </source>
</evidence>
<dbReference type="Gene3D" id="3.60.110.10">
    <property type="entry name" value="Carbon-nitrogen hydrolase"/>
    <property type="match status" value="1"/>
</dbReference>
<keyword evidence="1 3" id="KW-0378">Hydrolase</keyword>
<name>A0A4R9AMG6_9MICO</name>
<feature type="domain" description="CN hydrolase" evidence="2">
    <location>
        <begin position="5"/>
        <end position="247"/>
    </location>
</feature>
<keyword evidence="4" id="KW-1185">Reference proteome</keyword>
<organism evidence="3 4">
    <name type="scientific">Cryobacterium ruanii</name>
    <dbReference type="NCBI Taxonomy" id="1259197"/>
    <lineage>
        <taxon>Bacteria</taxon>
        <taxon>Bacillati</taxon>
        <taxon>Actinomycetota</taxon>
        <taxon>Actinomycetes</taxon>
        <taxon>Micrococcales</taxon>
        <taxon>Microbacteriaceae</taxon>
        <taxon>Cryobacterium</taxon>
    </lineage>
</organism>
<dbReference type="PROSITE" id="PS50263">
    <property type="entry name" value="CN_HYDROLASE"/>
    <property type="match status" value="1"/>
</dbReference>
<sequence length="305" mass="32845">MPRSVRIIAVQAAPHALGAPLADFAAEVHAVVRADPNTQFVVFPELHLFGSETEPPLSLEERNDRLRASAVPLDGELVTGLGAIARAAGVWLLPGSICERGPDGKLFNTAVVFSPTGELVASYRKIFPWRPFEPYEPGDRFVVFDAPGIGRFGLSICYDAWFPEVTRHLAWMGAEVVLNIVKTTTPDRAQEVVLAQANSIVNQTFTVSVNCAGPLGEGRSLIVDPEGAILAESAGAAAVALAYTLDLDQVIRVRELGTAGTNRMWEQFLPTDAALDLPLYAGRIDPHRWTPQPAPTLATSLETDS</sequence>
<dbReference type="Proteomes" id="UP000298154">
    <property type="component" value="Unassembled WGS sequence"/>
</dbReference>
<proteinExistence type="predicted"/>
<dbReference type="RefSeq" id="WP_134556090.1">
    <property type="nucleotide sequence ID" value="NZ_SOHK01000015.1"/>
</dbReference>
<dbReference type="CDD" id="cd07197">
    <property type="entry name" value="nitrilase"/>
    <property type="match status" value="1"/>
</dbReference>
<dbReference type="InterPro" id="IPR036526">
    <property type="entry name" value="C-N_Hydrolase_sf"/>
</dbReference>
<dbReference type="OrthoDB" id="9811121at2"/>